<name>A0A6A5V2Q8_9PLEO</name>
<dbReference type="InterPro" id="IPR029052">
    <property type="entry name" value="Metallo-depent_PP-like"/>
</dbReference>
<evidence type="ECO:0000256" key="6">
    <source>
        <dbReference type="ARBA" id="ARBA00047761"/>
    </source>
</evidence>
<evidence type="ECO:0000256" key="8">
    <source>
        <dbReference type="RuleBase" id="RU004273"/>
    </source>
</evidence>
<dbReference type="AlphaFoldDB" id="A0A6A5V2Q8"/>
<evidence type="ECO:0000313" key="11">
    <source>
        <dbReference type="Proteomes" id="UP000800036"/>
    </source>
</evidence>
<evidence type="ECO:0000259" key="9">
    <source>
        <dbReference type="PROSITE" id="PS00125"/>
    </source>
</evidence>
<feature type="domain" description="Serine/threonine specific protein phosphatases" evidence="9">
    <location>
        <begin position="121"/>
        <end position="126"/>
    </location>
</feature>
<evidence type="ECO:0000256" key="5">
    <source>
        <dbReference type="ARBA" id="ARBA00023211"/>
    </source>
</evidence>
<evidence type="ECO:0000256" key="3">
    <source>
        <dbReference type="ARBA" id="ARBA00022801"/>
    </source>
</evidence>
<comment type="catalytic activity">
    <reaction evidence="7 8">
        <text>O-phospho-L-threonyl-[protein] + H2O = L-threonyl-[protein] + phosphate</text>
        <dbReference type="Rhea" id="RHEA:47004"/>
        <dbReference type="Rhea" id="RHEA-COMP:11060"/>
        <dbReference type="Rhea" id="RHEA-COMP:11605"/>
        <dbReference type="ChEBI" id="CHEBI:15377"/>
        <dbReference type="ChEBI" id="CHEBI:30013"/>
        <dbReference type="ChEBI" id="CHEBI:43474"/>
        <dbReference type="ChEBI" id="CHEBI:61977"/>
        <dbReference type="EC" id="3.1.3.16"/>
    </reaction>
</comment>
<dbReference type="PANTHER" id="PTHR11668:SF300">
    <property type="entry name" value="SERINE_THREONINE-PROTEIN PHOSPHATASE"/>
    <property type="match status" value="1"/>
</dbReference>
<comment type="similarity">
    <text evidence="8">Belongs to the PPP phosphatase family.</text>
</comment>
<reference evidence="10" key="1">
    <citation type="journal article" date="2020" name="Stud. Mycol.">
        <title>101 Dothideomycetes genomes: a test case for predicting lifestyles and emergence of pathogens.</title>
        <authorList>
            <person name="Haridas S."/>
            <person name="Albert R."/>
            <person name="Binder M."/>
            <person name="Bloem J."/>
            <person name="Labutti K."/>
            <person name="Salamov A."/>
            <person name="Andreopoulos B."/>
            <person name="Baker S."/>
            <person name="Barry K."/>
            <person name="Bills G."/>
            <person name="Bluhm B."/>
            <person name="Cannon C."/>
            <person name="Castanera R."/>
            <person name="Culley D."/>
            <person name="Daum C."/>
            <person name="Ezra D."/>
            <person name="Gonzalez J."/>
            <person name="Henrissat B."/>
            <person name="Kuo A."/>
            <person name="Liang C."/>
            <person name="Lipzen A."/>
            <person name="Lutzoni F."/>
            <person name="Magnuson J."/>
            <person name="Mondo S."/>
            <person name="Nolan M."/>
            <person name="Ohm R."/>
            <person name="Pangilinan J."/>
            <person name="Park H.-J."/>
            <person name="Ramirez L."/>
            <person name="Alfaro M."/>
            <person name="Sun H."/>
            <person name="Tritt A."/>
            <person name="Yoshinaga Y."/>
            <person name="Zwiers L.-H."/>
            <person name="Turgeon B."/>
            <person name="Goodwin S."/>
            <person name="Spatafora J."/>
            <person name="Crous P."/>
            <person name="Grigoriev I."/>
        </authorList>
    </citation>
    <scope>NUCLEOTIDE SEQUENCE</scope>
    <source>
        <strain evidence="10">CBS 107.79</strain>
    </source>
</reference>
<evidence type="ECO:0000256" key="2">
    <source>
        <dbReference type="ARBA" id="ARBA00022723"/>
    </source>
</evidence>
<dbReference type="GO" id="GO:0005634">
    <property type="term" value="C:nucleus"/>
    <property type="evidence" value="ECO:0007669"/>
    <property type="project" value="TreeGrafter"/>
</dbReference>
<dbReference type="GO" id="GO:0004722">
    <property type="term" value="F:protein serine/threonine phosphatase activity"/>
    <property type="evidence" value="ECO:0007669"/>
    <property type="project" value="UniProtKB-EC"/>
</dbReference>
<dbReference type="InterPro" id="IPR031675">
    <property type="entry name" value="STPPase_N"/>
</dbReference>
<accession>A0A6A5V2Q8</accession>
<dbReference type="EC" id="3.1.3.16" evidence="8"/>
<dbReference type="Pfam" id="PF16891">
    <property type="entry name" value="STPPase_N"/>
    <property type="match status" value="1"/>
</dbReference>
<comment type="catalytic activity">
    <reaction evidence="6">
        <text>O-phospho-L-seryl-[protein] + H2O = L-seryl-[protein] + phosphate</text>
        <dbReference type="Rhea" id="RHEA:20629"/>
        <dbReference type="Rhea" id="RHEA-COMP:9863"/>
        <dbReference type="Rhea" id="RHEA-COMP:11604"/>
        <dbReference type="ChEBI" id="CHEBI:15377"/>
        <dbReference type="ChEBI" id="CHEBI:29999"/>
        <dbReference type="ChEBI" id="CHEBI:43474"/>
        <dbReference type="ChEBI" id="CHEBI:83421"/>
        <dbReference type="EC" id="3.1.3.16"/>
    </reaction>
</comment>
<dbReference type="Proteomes" id="UP000800036">
    <property type="component" value="Unassembled WGS sequence"/>
</dbReference>
<dbReference type="PROSITE" id="PS00125">
    <property type="entry name" value="SER_THR_PHOSPHATASE"/>
    <property type="match status" value="1"/>
</dbReference>
<dbReference type="SUPFAM" id="SSF56300">
    <property type="entry name" value="Metallo-dependent phosphatases"/>
    <property type="match status" value="1"/>
</dbReference>
<dbReference type="SMART" id="SM00156">
    <property type="entry name" value="PP2Ac"/>
    <property type="match status" value="1"/>
</dbReference>
<dbReference type="InterPro" id="IPR050341">
    <property type="entry name" value="PP1_catalytic_subunit"/>
</dbReference>
<dbReference type="GO" id="GO:0046872">
    <property type="term" value="F:metal ion binding"/>
    <property type="evidence" value="ECO:0007669"/>
    <property type="project" value="UniProtKB-KW"/>
</dbReference>
<keyword evidence="4" id="KW-0904">Protein phosphatase</keyword>
<dbReference type="PRINTS" id="PR00114">
    <property type="entry name" value="STPHPHTASE"/>
</dbReference>
<dbReference type="Gene3D" id="3.60.21.10">
    <property type="match status" value="1"/>
</dbReference>
<sequence>MTMGQQIKDYDVIDALLAVRGHPPGKKIQLEESKIHSLCTDASNIFLSQPPLLELDAPVKVIGDIHGHYHDLLQYFEYGGYPPAANYLFLGNYVDRGKQSLETICLLFAYKIKFPETFFLLRGNHECASMNRIWGFYDECKRRYGVKLWKSFIETFDCMPIAALVNDEILAAHGGFSPHLDSLQQIRNIRRPIDIPARGLLHDLLWPDDDKHQTNWSLKVKGASCTYEADILSQFLQKHNLRLLVRAHQVVEDDYEFLGDRHLVTLFSATKYGSEIDHSGAMMIIPEDLMWFFKIIEPGDIRGSKKALPVL</sequence>
<evidence type="ECO:0000256" key="4">
    <source>
        <dbReference type="ARBA" id="ARBA00022912"/>
    </source>
</evidence>
<keyword evidence="11" id="KW-1185">Reference proteome</keyword>
<evidence type="ECO:0000256" key="7">
    <source>
        <dbReference type="ARBA" id="ARBA00048336"/>
    </source>
</evidence>
<dbReference type="FunFam" id="3.60.21.10:FF:000026">
    <property type="entry name" value="Serine/threonine-protein phosphatase"/>
    <property type="match status" value="1"/>
</dbReference>
<dbReference type="PANTHER" id="PTHR11668">
    <property type="entry name" value="SERINE/THREONINE PROTEIN PHOSPHATASE"/>
    <property type="match status" value="1"/>
</dbReference>
<dbReference type="Pfam" id="PF00149">
    <property type="entry name" value="Metallophos"/>
    <property type="match status" value="1"/>
</dbReference>
<evidence type="ECO:0000256" key="1">
    <source>
        <dbReference type="ARBA" id="ARBA00001936"/>
    </source>
</evidence>
<dbReference type="GO" id="GO:0005737">
    <property type="term" value="C:cytoplasm"/>
    <property type="evidence" value="ECO:0007669"/>
    <property type="project" value="TreeGrafter"/>
</dbReference>
<dbReference type="EMBL" id="ML976691">
    <property type="protein sequence ID" value="KAF1971733.1"/>
    <property type="molecule type" value="Genomic_DNA"/>
</dbReference>
<keyword evidence="2" id="KW-0479">Metal-binding</keyword>
<dbReference type="InterPro" id="IPR004843">
    <property type="entry name" value="Calcineurin-like_PHP"/>
</dbReference>
<organism evidence="10 11">
    <name type="scientific">Bimuria novae-zelandiae CBS 107.79</name>
    <dbReference type="NCBI Taxonomy" id="1447943"/>
    <lineage>
        <taxon>Eukaryota</taxon>
        <taxon>Fungi</taxon>
        <taxon>Dikarya</taxon>
        <taxon>Ascomycota</taxon>
        <taxon>Pezizomycotina</taxon>
        <taxon>Dothideomycetes</taxon>
        <taxon>Pleosporomycetidae</taxon>
        <taxon>Pleosporales</taxon>
        <taxon>Massarineae</taxon>
        <taxon>Didymosphaeriaceae</taxon>
        <taxon>Bimuria</taxon>
    </lineage>
</organism>
<proteinExistence type="inferred from homology"/>
<dbReference type="InterPro" id="IPR006186">
    <property type="entry name" value="Ser/Thr-sp_prot-phosphatase"/>
</dbReference>
<dbReference type="OrthoDB" id="1930084at2759"/>
<keyword evidence="5" id="KW-0464">Manganese</keyword>
<keyword evidence="3 8" id="KW-0378">Hydrolase</keyword>
<gene>
    <name evidence="10" type="ORF">BU23DRAFT_590377</name>
</gene>
<comment type="cofactor">
    <cofactor evidence="1">
        <name>Mn(2+)</name>
        <dbReference type="ChEBI" id="CHEBI:29035"/>
    </cofactor>
</comment>
<evidence type="ECO:0000313" key="10">
    <source>
        <dbReference type="EMBL" id="KAF1971733.1"/>
    </source>
</evidence>
<protein>
    <recommendedName>
        <fullName evidence="8">Serine/threonine-protein phosphatase</fullName>
        <ecNumber evidence="8">3.1.3.16</ecNumber>
    </recommendedName>
</protein>